<protein>
    <submittedName>
        <fullName evidence="1">Uncharacterized protein</fullName>
    </submittedName>
</protein>
<gene>
    <name evidence="1" type="ORF">LIZ65_05320</name>
</gene>
<proteinExistence type="predicted"/>
<name>A0ABS8DE56_9FIRM</name>
<organism evidence="1 2">
    <name type="scientific">Bariatricus massiliensis</name>
    <dbReference type="NCBI Taxonomy" id="1745713"/>
    <lineage>
        <taxon>Bacteria</taxon>
        <taxon>Bacillati</taxon>
        <taxon>Bacillota</taxon>
        <taxon>Clostridia</taxon>
        <taxon>Lachnospirales</taxon>
        <taxon>Lachnospiraceae</taxon>
        <taxon>Bariatricus</taxon>
    </lineage>
</organism>
<accession>A0ABS8DE56</accession>
<evidence type="ECO:0000313" key="2">
    <source>
        <dbReference type="Proteomes" id="UP001299546"/>
    </source>
</evidence>
<evidence type="ECO:0000313" key="1">
    <source>
        <dbReference type="EMBL" id="MCB7386701.1"/>
    </source>
</evidence>
<dbReference type="RefSeq" id="WP_074017800.1">
    <property type="nucleotide sequence ID" value="NZ_JAJCIQ010000002.1"/>
</dbReference>
<keyword evidence="2" id="KW-1185">Reference proteome</keyword>
<dbReference type="Proteomes" id="UP001299546">
    <property type="component" value="Unassembled WGS sequence"/>
</dbReference>
<dbReference type="EMBL" id="JAJCIS010000002">
    <property type="protein sequence ID" value="MCB7386701.1"/>
    <property type="molecule type" value="Genomic_DNA"/>
</dbReference>
<sequence>MEQTYWEQFMHTGSVDDYLYYKGVETCRKVMDKYEDKNSESGNCSNRHGAVGITYRGVR</sequence>
<comment type="caution">
    <text evidence="1">The sequence shown here is derived from an EMBL/GenBank/DDBJ whole genome shotgun (WGS) entry which is preliminary data.</text>
</comment>
<reference evidence="1 2" key="1">
    <citation type="submission" date="2021-10" db="EMBL/GenBank/DDBJ databases">
        <title>Collection of gut derived symbiotic bacterial strains cultured from healthy donors.</title>
        <authorList>
            <person name="Lin H."/>
            <person name="Littmann E."/>
            <person name="Kohout C."/>
            <person name="Pamer E.G."/>
        </authorList>
    </citation>
    <scope>NUCLEOTIDE SEQUENCE [LARGE SCALE GENOMIC DNA]</scope>
    <source>
        <strain evidence="1 2">DFI.1.165</strain>
    </source>
</reference>